<evidence type="ECO:0000313" key="2">
    <source>
        <dbReference type="Proteomes" id="UP001153332"/>
    </source>
</evidence>
<name>A0ACC2IY11_9PEZI</name>
<proteinExistence type="predicted"/>
<reference evidence="1" key="1">
    <citation type="submission" date="2022-12" db="EMBL/GenBank/DDBJ databases">
        <title>Genome Sequence of Lasiodiplodia mahajangana.</title>
        <authorList>
            <person name="Buettner E."/>
        </authorList>
    </citation>
    <scope>NUCLEOTIDE SEQUENCE</scope>
    <source>
        <strain evidence="1">VT137</strain>
    </source>
</reference>
<organism evidence="1 2">
    <name type="scientific">Lasiodiplodia mahajangana</name>
    <dbReference type="NCBI Taxonomy" id="1108764"/>
    <lineage>
        <taxon>Eukaryota</taxon>
        <taxon>Fungi</taxon>
        <taxon>Dikarya</taxon>
        <taxon>Ascomycota</taxon>
        <taxon>Pezizomycotina</taxon>
        <taxon>Dothideomycetes</taxon>
        <taxon>Dothideomycetes incertae sedis</taxon>
        <taxon>Botryosphaeriales</taxon>
        <taxon>Botryosphaeriaceae</taxon>
        <taxon>Lasiodiplodia</taxon>
    </lineage>
</organism>
<protein>
    <submittedName>
        <fullName evidence="1">Uncharacterized protein</fullName>
    </submittedName>
</protein>
<dbReference type="Proteomes" id="UP001153332">
    <property type="component" value="Unassembled WGS sequence"/>
</dbReference>
<gene>
    <name evidence="1" type="ORF">O1611_g10478</name>
</gene>
<sequence>MLILTRPPAVVAFGAKQYFVYPRVCPFRYRTVKICLADEKQSSRISDGHVPCSLSYFDSVDHLRTGLSKTVEDFLRKDDVFCEDFLGHILIVLSNDEELLQPIAQDIFSGIDLFPFENSEYQIVVERFVGIDGDVLRAHSDRKPLRDYLDSTIPKIQLRDCYNNAEDFRLSYARQFGKKPYIDPVIQYKWDLSQDITDEEYEEGIIEKHTFRQWISTEIIPPSSKSVLLLPGGVDSPTYRDEYDGTDFFSG</sequence>
<keyword evidence="2" id="KW-1185">Reference proteome</keyword>
<accession>A0ACC2IY11</accession>
<dbReference type="EMBL" id="JAPUUL010004227">
    <property type="protein sequence ID" value="KAJ8120001.1"/>
    <property type="molecule type" value="Genomic_DNA"/>
</dbReference>
<comment type="caution">
    <text evidence="1">The sequence shown here is derived from an EMBL/GenBank/DDBJ whole genome shotgun (WGS) entry which is preliminary data.</text>
</comment>
<evidence type="ECO:0000313" key="1">
    <source>
        <dbReference type="EMBL" id="KAJ8120001.1"/>
    </source>
</evidence>